<sequence length="84" mass="9534">MCGCVPAISVPIKLSQHNLPISLQLITNRFNEQTLLNTALFLDLCATFLICLIMFNVIHNITYIICQDLGYLYSISHFLFSILN</sequence>
<protein>
    <submittedName>
        <fullName evidence="2">Uncharacterized protein</fullName>
    </submittedName>
</protein>
<keyword evidence="1" id="KW-0472">Membrane</keyword>
<dbReference type="Proteomes" id="UP000593567">
    <property type="component" value="Unassembled WGS sequence"/>
</dbReference>
<evidence type="ECO:0000313" key="2">
    <source>
        <dbReference type="EMBL" id="KAF6033887.1"/>
    </source>
</evidence>
<dbReference type="EMBL" id="VXIV02001211">
    <property type="protein sequence ID" value="KAF6033887.1"/>
    <property type="molecule type" value="Genomic_DNA"/>
</dbReference>
<evidence type="ECO:0000256" key="1">
    <source>
        <dbReference type="SAM" id="Phobius"/>
    </source>
</evidence>
<feature type="transmembrane region" description="Helical" evidence="1">
    <location>
        <begin position="61"/>
        <end position="83"/>
    </location>
</feature>
<dbReference type="OrthoDB" id="421993at2759"/>
<accession>A0A7J7K6L4</accession>
<reference evidence="2" key="1">
    <citation type="submission" date="2020-06" db="EMBL/GenBank/DDBJ databases">
        <title>Draft genome of Bugula neritina, a colonial animal packing powerful symbionts and potential medicines.</title>
        <authorList>
            <person name="Rayko M."/>
        </authorList>
    </citation>
    <scope>NUCLEOTIDE SEQUENCE [LARGE SCALE GENOMIC DNA]</scope>
    <source>
        <strain evidence="2">Kwan_BN1</strain>
    </source>
</reference>
<dbReference type="SUPFAM" id="SSF75304">
    <property type="entry name" value="Amidase signature (AS) enzymes"/>
    <property type="match status" value="1"/>
</dbReference>
<name>A0A7J7K6L4_BUGNE</name>
<keyword evidence="3" id="KW-1185">Reference proteome</keyword>
<organism evidence="2 3">
    <name type="scientific">Bugula neritina</name>
    <name type="common">Brown bryozoan</name>
    <name type="synonym">Sertularia neritina</name>
    <dbReference type="NCBI Taxonomy" id="10212"/>
    <lineage>
        <taxon>Eukaryota</taxon>
        <taxon>Metazoa</taxon>
        <taxon>Spiralia</taxon>
        <taxon>Lophotrochozoa</taxon>
        <taxon>Bryozoa</taxon>
        <taxon>Gymnolaemata</taxon>
        <taxon>Cheilostomatida</taxon>
        <taxon>Flustrina</taxon>
        <taxon>Buguloidea</taxon>
        <taxon>Bugulidae</taxon>
        <taxon>Bugula</taxon>
    </lineage>
</organism>
<feature type="transmembrane region" description="Helical" evidence="1">
    <location>
        <begin position="35"/>
        <end position="55"/>
    </location>
</feature>
<dbReference type="Gene3D" id="3.90.1300.10">
    <property type="entry name" value="Amidase signature (AS) domain"/>
    <property type="match status" value="1"/>
</dbReference>
<dbReference type="AlphaFoldDB" id="A0A7J7K6L4"/>
<dbReference type="InterPro" id="IPR036928">
    <property type="entry name" value="AS_sf"/>
</dbReference>
<comment type="caution">
    <text evidence="2">The sequence shown here is derived from an EMBL/GenBank/DDBJ whole genome shotgun (WGS) entry which is preliminary data.</text>
</comment>
<evidence type="ECO:0000313" key="3">
    <source>
        <dbReference type="Proteomes" id="UP000593567"/>
    </source>
</evidence>
<proteinExistence type="predicted"/>
<keyword evidence="1" id="KW-0812">Transmembrane</keyword>
<keyword evidence="1" id="KW-1133">Transmembrane helix</keyword>
<gene>
    <name evidence="2" type="ORF">EB796_007809</name>
</gene>